<evidence type="ECO:0000313" key="2">
    <source>
        <dbReference type="Proteomes" id="UP000220111"/>
    </source>
</evidence>
<gene>
    <name evidence="1" type="ORF">COO17_21135</name>
</gene>
<accession>A0A2A7BNF0</accession>
<comment type="caution">
    <text evidence="1">The sequence shown here is derived from an EMBL/GenBank/DDBJ whole genome shotgun (WGS) entry which is preliminary data.</text>
</comment>
<sequence length="575" mass="67989">MNETIRFVMINLENSKSDFNFKSYINKLVEKTKNNLKANDFKFYSTDDRTIKCSITINSFTFDISFTYVKFKTTSQLKVDISAEDYTHLDPNLHQLKTELKDLMLTDWKQCLWLQDIQAEKFSDSLYKDVHNVENALRRLINTILFYKLGGEWWEIYMPTKLVERYKDRDEQYKKRAVSFQNTHTSLMSIDTADLIQILKHKTYKVKKTNLFSDLNTNVSDIQKFQNIMNDIKIERKLDRHKDSLTLILEDLLEEDRDFWKDFFAPWFSCDLREFEGKWTAFCKDRNHVAHNKLIDFKLFLKYKKLMKELLELIEDADRKFNNHLHSEMDQYLTALETQSELDNNKHVLMNYEIESHSNRHIREQSGVEILKKEEIIGLFHAKISATFDDIYEKLYYRSDVDLNFKNPPLDHGEIAFDLTYPYFYHYISVNIEEPSIDNSPAGVSTVLLTLYKDDTKEHTFTITFTNGSAYFDNDKGTYLPINEDEIDTSELEKLKTEIYNYVEHVIPEIYENEVASFPCEQCNEYTINLSEDKEIGIGTCLACKHPNHVGKCMICGRAIDTQEDYLICSNCPKW</sequence>
<protein>
    <recommendedName>
        <fullName evidence="3">Apea-like HEPN domain-containing protein</fullName>
    </recommendedName>
</protein>
<dbReference type="EMBL" id="NVPQ01000067">
    <property type="protein sequence ID" value="PDY38437.1"/>
    <property type="molecule type" value="Genomic_DNA"/>
</dbReference>
<organism evidence="1 2">
    <name type="scientific">Bacillus wiedmannii</name>
    <dbReference type="NCBI Taxonomy" id="1890302"/>
    <lineage>
        <taxon>Bacteria</taxon>
        <taxon>Bacillati</taxon>
        <taxon>Bacillota</taxon>
        <taxon>Bacilli</taxon>
        <taxon>Bacillales</taxon>
        <taxon>Bacillaceae</taxon>
        <taxon>Bacillus</taxon>
        <taxon>Bacillus cereus group</taxon>
    </lineage>
</organism>
<evidence type="ECO:0008006" key="3">
    <source>
        <dbReference type="Google" id="ProtNLM"/>
    </source>
</evidence>
<dbReference type="RefSeq" id="WP_097815796.1">
    <property type="nucleotide sequence ID" value="NZ_NVPQ01000067.1"/>
</dbReference>
<dbReference type="Proteomes" id="UP000220111">
    <property type="component" value="Unassembled WGS sequence"/>
</dbReference>
<proteinExistence type="predicted"/>
<reference evidence="1 2" key="1">
    <citation type="submission" date="2017-09" db="EMBL/GenBank/DDBJ databases">
        <title>Large-scale bioinformatics analysis of Bacillus genomes uncovers conserved roles of natural products in bacterial physiology.</title>
        <authorList>
            <consortium name="Agbiome Team Llc"/>
            <person name="Bleich R.M."/>
            <person name="Grubbs K.J."/>
            <person name="Santa Maria K.C."/>
            <person name="Allen S.E."/>
            <person name="Farag S."/>
            <person name="Shank E.A."/>
            <person name="Bowers A."/>
        </authorList>
    </citation>
    <scope>NUCLEOTIDE SEQUENCE [LARGE SCALE GENOMIC DNA]</scope>
    <source>
        <strain evidence="1 2">AFS098222</strain>
    </source>
</reference>
<name>A0A2A7BNF0_9BACI</name>
<dbReference type="AlphaFoldDB" id="A0A2A7BNF0"/>
<evidence type="ECO:0000313" key="1">
    <source>
        <dbReference type="EMBL" id="PDY38437.1"/>
    </source>
</evidence>